<evidence type="ECO:0000313" key="2">
    <source>
        <dbReference type="Proteomes" id="UP000317648"/>
    </source>
</evidence>
<dbReference type="AlphaFoldDB" id="A0A518DNN4"/>
<evidence type="ECO:0000313" key="1">
    <source>
        <dbReference type="EMBL" id="QDU93442.1"/>
    </source>
</evidence>
<dbReference type="EMBL" id="CP036433">
    <property type="protein sequence ID" value="QDU93442.1"/>
    <property type="molecule type" value="Genomic_DNA"/>
</dbReference>
<dbReference type="Proteomes" id="UP000317648">
    <property type="component" value="Chromosome"/>
</dbReference>
<sequence length="113" mass="12595">MIINSNAFIEPIIDIANLRAFVDFVSHLGNTVLSPEDWNLLVAGVNASDIETGDRFEFNLTGDTEDSCSSFASERGHDFHKVHVQIYCSDWMALKINTAAEIMANYKLEPLSD</sequence>
<name>A0A518DNN4_9BACT</name>
<reference evidence="1 2" key="1">
    <citation type="submission" date="2019-02" db="EMBL/GenBank/DDBJ databases">
        <title>Deep-cultivation of Planctomycetes and their phenomic and genomic characterization uncovers novel biology.</title>
        <authorList>
            <person name="Wiegand S."/>
            <person name="Jogler M."/>
            <person name="Boedeker C."/>
            <person name="Pinto D."/>
            <person name="Vollmers J."/>
            <person name="Rivas-Marin E."/>
            <person name="Kohn T."/>
            <person name="Peeters S.H."/>
            <person name="Heuer A."/>
            <person name="Rast P."/>
            <person name="Oberbeckmann S."/>
            <person name="Bunk B."/>
            <person name="Jeske O."/>
            <person name="Meyerdierks A."/>
            <person name="Storesund J.E."/>
            <person name="Kallscheuer N."/>
            <person name="Luecker S."/>
            <person name="Lage O.M."/>
            <person name="Pohl T."/>
            <person name="Merkel B.J."/>
            <person name="Hornburger P."/>
            <person name="Mueller R.-W."/>
            <person name="Bruemmer F."/>
            <person name="Labrenz M."/>
            <person name="Spormann A.M."/>
            <person name="Op den Camp H."/>
            <person name="Overmann J."/>
            <person name="Amann R."/>
            <person name="Jetten M.S.M."/>
            <person name="Mascher T."/>
            <person name="Medema M.H."/>
            <person name="Devos D.P."/>
            <person name="Kaster A.-K."/>
            <person name="Ovreas L."/>
            <person name="Rohde M."/>
            <person name="Galperin M.Y."/>
            <person name="Jogler C."/>
        </authorList>
    </citation>
    <scope>NUCLEOTIDE SEQUENCE [LARGE SCALE GENOMIC DNA]</scope>
    <source>
        <strain evidence="1 2">Pla85_3_4</strain>
    </source>
</reference>
<protein>
    <submittedName>
        <fullName evidence="1">Uncharacterized protein</fullName>
    </submittedName>
</protein>
<accession>A0A518DNN4</accession>
<proteinExistence type="predicted"/>
<dbReference type="RefSeq" id="WP_145050251.1">
    <property type="nucleotide sequence ID" value="NZ_CP036433.1"/>
</dbReference>
<gene>
    <name evidence="1" type="ORF">Pla8534_12220</name>
</gene>
<keyword evidence="2" id="KW-1185">Reference proteome</keyword>
<dbReference type="KEGG" id="lcre:Pla8534_12220"/>
<organism evidence="1 2">
    <name type="scientific">Lignipirellula cremea</name>
    <dbReference type="NCBI Taxonomy" id="2528010"/>
    <lineage>
        <taxon>Bacteria</taxon>
        <taxon>Pseudomonadati</taxon>
        <taxon>Planctomycetota</taxon>
        <taxon>Planctomycetia</taxon>
        <taxon>Pirellulales</taxon>
        <taxon>Pirellulaceae</taxon>
        <taxon>Lignipirellula</taxon>
    </lineage>
</organism>